<dbReference type="STRING" id="1903952.BIT28_19515"/>
<dbReference type="GO" id="GO:0016705">
    <property type="term" value="F:oxidoreductase activity, acting on paired donors, with incorporation or reduction of molecular oxygen"/>
    <property type="evidence" value="ECO:0007669"/>
    <property type="project" value="InterPro"/>
</dbReference>
<dbReference type="Proteomes" id="UP000186905">
    <property type="component" value="Unassembled WGS sequence"/>
</dbReference>
<name>A0A1Q9GHW9_9GAMM</name>
<keyword evidence="4" id="KW-0503">Monooxygenase</keyword>
<organism evidence="5 6">
    <name type="scientific">Photobacterium proteolyticum</name>
    <dbReference type="NCBI Taxonomy" id="1903952"/>
    <lineage>
        <taxon>Bacteria</taxon>
        <taxon>Pseudomonadati</taxon>
        <taxon>Pseudomonadota</taxon>
        <taxon>Gammaproteobacteria</taxon>
        <taxon>Vibrionales</taxon>
        <taxon>Vibrionaceae</taxon>
        <taxon>Photobacterium</taxon>
    </lineage>
</organism>
<dbReference type="OrthoDB" id="9764248at2"/>
<dbReference type="GO" id="GO:0004497">
    <property type="term" value="F:monooxygenase activity"/>
    <property type="evidence" value="ECO:0007669"/>
    <property type="project" value="UniProtKB-KW"/>
</dbReference>
<protein>
    <submittedName>
        <fullName evidence="5">Cytochrome P450</fullName>
    </submittedName>
</protein>
<keyword evidence="3 4" id="KW-0408">Iron</keyword>
<evidence type="ECO:0000256" key="3">
    <source>
        <dbReference type="PIRSR" id="PIRSR602401-1"/>
    </source>
</evidence>
<evidence type="ECO:0000313" key="6">
    <source>
        <dbReference type="Proteomes" id="UP000186905"/>
    </source>
</evidence>
<gene>
    <name evidence="5" type="ORF">BIT28_19515</name>
</gene>
<keyword evidence="3 4" id="KW-0479">Metal-binding</keyword>
<dbReference type="EMBL" id="MJIL01000085">
    <property type="protein sequence ID" value="OLQ74074.1"/>
    <property type="molecule type" value="Genomic_DNA"/>
</dbReference>
<accession>A0A1Q9GHW9</accession>
<dbReference type="RefSeq" id="WP_075766002.1">
    <property type="nucleotide sequence ID" value="NZ_MJIL01000085.1"/>
</dbReference>
<dbReference type="CDD" id="cd11083">
    <property type="entry name" value="CYP_unk"/>
    <property type="match status" value="1"/>
</dbReference>
<sequence>MTESVVRNNQQEIRTLGDLPQPKGWPVLGNFLQIKNTTLHQQLEKWAADYNDTYKVDIAGMIFVVISDPVIVKDILRRRPKAFNRTANLERVFKELGIHGVLSANGENWKRQRRLIMPAFSKKSLASFFPLLEQTTERLRHRLLRNSNQTTALDIHDDLRRFTVDITTTLVFGHDTRLLEKDTDGLQTHLEVIFPQLNSRTRMPFPYWQYIKLKKDRQLDKALIEVEKYALEIVEQTREELHQRPELADSPETILQAMVAASDDEDNRLNNEELFANILTLLLAGEDTTSNLIAWMLYFIRQMPGVQHKIAEEVEKVIETSDGTLCVEGLEDLKYLEAVARETLRLKSTAPMISAETASEQTLLDGTQLPAGTSMFLLTRLGGLNESLFPDAKQFQPERWLADSLSHEACPHRATSHFPFGGGARHCPGESLAFMEAKMVVAMLCRHFTITKPSNSPTVEEEFALTMRPTNLQVCLQPKQ</sequence>
<keyword evidence="6" id="KW-1185">Reference proteome</keyword>
<dbReference type="InterPro" id="IPR001128">
    <property type="entry name" value="Cyt_P450"/>
</dbReference>
<dbReference type="InterPro" id="IPR050121">
    <property type="entry name" value="Cytochrome_P450_monoxygenase"/>
</dbReference>
<dbReference type="AlphaFoldDB" id="A0A1Q9GHW9"/>
<dbReference type="GO" id="GO:0005506">
    <property type="term" value="F:iron ion binding"/>
    <property type="evidence" value="ECO:0007669"/>
    <property type="project" value="InterPro"/>
</dbReference>
<reference evidence="5 6" key="1">
    <citation type="submission" date="2016-09" db="EMBL/GenBank/DDBJ databases">
        <title>Photobacterium proteolyticum sp. nov. a protease producing bacterium isolated from ocean sediments of Laizhou Bay.</title>
        <authorList>
            <person name="Li Y."/>
        </authorList>
    </citation>
    <scope>NUCLEOTIDE SEQUENCE [LARGE SCALE GENOMIC DNA]</scope>
    <source>
        <strain evidence="5 6">13-12</strain>
    </source>
</reference>
<dbReference type="InterPro" id="IPR017972">
    <property type="entry name" value="Cyt_P450_CS"/>
</dbReference>
<evidence type="ECO:0000256" key="1">
    <source>
        <dbReference type="ARBA" id="ARBA00001971"/>
    </source>
</evidence>
<evidence type="ECO:0000256" key="2">
    <source>
        <dbReference type="ARBA" id="ARBA00010617"/>
    </source>
</evidence>
<dbReference type="InterPro" id="IPR036396">
    <property type="entry name" value="Cyt_P450_sf"/>
</dbReference>
<dbReference type="PRINTS" id="PR00463">
    <property type="entry name" value="EP450I"/>
</dbReference>
<comment type="cofactor">
    <cofactor evidence="1 3">
        <name>heme</name>
        <dbReference type="ChEBI" id="CHEBI:30413"/>
    </cofactor>
</comment>
<dbReference type="InterPro" id="IPR002401">
    <property type="entry name" value="Cyt_P450_E_grp-I"/>
</dbReference>
<keyword evidence="3 4" id="KW-0349">Heme</keyword>
<proteinExistence type="inferred from homology"/>
<dbReference type="PROSITE" id="PS00086">
    <property type="entry name" value="CYTOCHROME_P450"/>
    <property type="match status" value="1"/>
</dbReference>
<dbReference type="PANTHER" id="PTHR24305">
    <property type="entry name" value="CYTOCHROME P450"/>
    <property type="match status" value="1"/>
</dbReference>
<comment type="caution">
    <text evidence="5">The sequence shown here is derived from an EMBL/GenBank/DDBJ whole genome shotgun (WGS) entry which is preliminary data.</text>
</comment>
<evidence type="ECO:0000256" key="4">
    <source>
        <dbReference type="RuleBase" id="RU000461"/>
    </source>
</evidence>
<dbReference type="GO" id="GO:0020037">
    <property type="term" value="F:heme binding"/>
    <property type="evidence" value="ECO:0007669"/>
    <property type="project" value="InterPro"/>
</dbReference>
<dbReference type="Pfam" id="PF00067">
    <property type="entry name" value="p450"/>
    <property type="match status" value="1"/>
</dbReference>
<dbReference type="Gene3D" id="1.10.630.10">
    <property type="entry name" value="Cytochrome P450"/>
    <property type="match status" value="1"/>
</dbReference>
<dbReference type="PRINTS" id="PR00385">
    <property type="entry name" value="P450"/>
</dbReference>
<dbReference type="SUPFAM" id="SSF48264">
    <property type="entry name" value="Cytochrome P450"/>
    <property type="match status" value="1"/>
</dbReference>
<dbReference type="PANTHER" id="PTHR24305:SF166">
    <property type="entry name" value="CYTOCHROME P450 12A4, MITOCHONDRIAL-RELATED"/>
    <property type="match status" value="1"/>
</dbReference>
<comment type="similarity">
    <text evidence="2 4">Belongs to the cytochrome P450 family.</text>
</comment>
<feature type="binding site" description="axial binding residue" evidence="3">
    <location>
        <position position="427"/>
    </location>
    <ligand>
        <name>heme</name>
        <dbReference type="ChEBI" id="CHEBI:30413"/>
    </ligand>
    <ligandPart>
        <name>Fe</name>
        <dbReference type="ChEBI" id="CHEBI:18248"/>
    </ligandPart>
</feature>
<keyword evidence="4" id="KW-0560">Oxidoreductase</keyword>
<evidence type="ECO:0000313" key="5">
    <source>
        <dbReference type="EMBL" id="OLQ74074.1"/>
    </source>
</evidence>